<dbReference type="EMBL" id="CADCWE010000042">
    <property type="protein sequence ID" value="CAA9528514.1"/>
    <property type="molecule type" value="Genomic_DNA"/>
</dbReference>
<feature type="compositionally biased region" description="Basic residues" evidence="1">
    <location>
        <begin position="117"/>
        <end position="136"/>
    </location>
</feature>
<gene>
    <name evidence="2" type="ORF">AVDCRST_MAG73-670</name>
</gene>
<protein>
    <submittedName>
        <fullName evidence="2">Uncharacterized protein</fullName>
    </submittedName>
</protein>
<feature type="compositionally biased region" description="Basic residues" evidence="1">
    <location>
        <begin position="184"/>
        <end position="207"/>
    </location>
</feature>
<feature type="compositionally biased region" description="Low complexity" evidence="1">
    <location>
        <begin position="167"/>
        <end position="183"/>
    </location>
</feature>
<reference evidence="2" key="1">
    <citation type="submission" date="2020-02" db="EMBL/GenBank/DDBJ databases">
        <authorList>
            <person name="Meier V. D."/>
        </authorList>
    </citation>
    <scope>NUCLEOTIDE SEQUENCE</scope>
    <source>
        <strain evidence="2">AVDCRST_MAG73</strain>
    </source>
</reference>
<accession>A0A6J4TNH7</accession>
<feature type="compositionally biased region" description="Basic residues" evidence="1">
    <location>
        <begin position="151"/>
        <end position="162"/>
    </location>
</feature>
<feature type="non-terminal residue" evidence="2">
    <location>
        <position position="207"/>
    </location>
</feature>
<feature type="compositionally biased region" description="Gly residues" evidence="1">
    <location>
        <begin position="78"/>
        <end position="93"/>
    </location>
</feature>
<dbReference type="AlphaFoldDB" id="A0A6J4TNH7"/>
<feature type="non-terminal residue" evidence="2">
    <location>
        <position position="1"/>
    </location>
</feature>
<sequence>DRSSRAGPCQNRRPDRHRRRRSAPVGDPGRRTAGLGPARIRTRPPPPAGGRGQRVLDARRRPLLHRRRWQRPDPSGLTGIGPGIAPGVVGRGSGRPNPDQPDRQRPEVLARPGTGAHLRRTRRRRRANRGRRRRTRFDHGRTGGPVQAVRPRPRHRPGRPRPRAWSPRQPSPGRAPRRPALARQRARWRHHRRAGTPARRRAGRPAL</sequence>
<proteinExistence type="predicted"/>
<organism evidence="2">
    <name type="scientific">uncultured Thermomicrobiales bacterium</name>
    <dbReference type="NCBI Taxonomy" id="1645740"/>
    <lineage>
        <taxon>Bacteria</taxon>
        <taxon>Pseudomonadati</taxon>
        <taxon>Thermomicrobiota</taxon>
        <taxon>Thermomicrobia</taxon>
        <taxon>Thermomicrobiales</taxon>
        <taxon>environmental samples</taxon>
    </lineage>
</organism>
<name>A0A6J4TNH7_9BACT</name>
<evidence type="ECO:0000256" key="1">
    <source>
        <dbReference type="SAM" id="MobiDB-lite"/>
    </source>
</evidence>
<feature type="region of interest" description="Disordered" evidence="1">
    <location>
        <begin position="1"/>
        <end position="207"/>
    </location>
</feature>
<evidence type="ECO:0000313" key="2">
    <source>
        <dbReference type="EMBL" id="CAA9528514.1"/>
    </source>
</evidence>